<proteinExistence type="predicted"/>
<evidence type="ECO:0000256" key="1">
    <source>
        <dbReference type="SAM" id="Phobius"/>
    </source>
</evidence>
<name>A0AAV6TPS2_9ARAC</name>
<keyword evidence="3" id="KW-1185">Reference proteome</keyword>
<accession>A0AAV6TPS2</accession>
<gene>
    <name evidence="2" type="ORF">JTE90_001535</name>
</gene>
<dbReference type="EMBL" id="JAFNEN010001571">
    <property type="protein sequence ID" value="KAG8173643.1"/>
    <property type="molecule type" value="Genomic_DNA"/>
</dbReference>
<keyword evidence="1" id="KW-0472">Membrane</keyword>
<organism evidence="2 3">
    <name type="scientific">Oedothorax gibbosus</name>
    <dbReference type="NCBI Taxonomy" id="931172"/>
    <lineage>
        <taxon>Eukaryota</taxon>
        <taxon>Metazoa</taxon>
        <taxon>Ecdysozoa</taxon>
        <taxon>Arthropoda</taxon>
        <taxon>Chelicerata</taxon>
        <taxon>Arachnida</taxon>
        <taxon>Araneae</taxon>
        <taxon>Araneomorphae</taxon>
        <taxon>Entelegynae</taxon>
        <taxon>Araneoidea</taxon>
        <taxon>Linyphiidae</taxon>
        <taxon>Erigoninae</taxon>
        <taxon>Oedothorax</taxon>
    </lineage>
</organism>
<keyword evidence="1" id="KW-0812">Transmembrane</keyword>
<feature type="transmembrane region" description="Helical" evidence="1">
    <location>
        <begin position="161"/>
        <end position="181"/>
    </location>
</feature>
<keyword evidence="1" id="KW-1133">Transmembrane helix</keyword>
<dbReference type="Proteomes" id="UP000827092">
    <property type="component" value="Unassembled WGS sequence"/>
</dbReference>
<comment type="caution">
    <text evidence="2">The sequence shown here is derived from an EMBL/GenBank/DDBJ whole genome shotgun (WGS) entry which is preliminary data.</text>
</comment>
<protein>
    <submittedName>
        <fullName evidence="2">Uncharacterized protein</fullName>
    </submittedName>
</protein>
<evidence type="ECO:0000313" key="2">
    <source>
        <dbReference type="EMBL" id="KAG8173643.1"/>
    </source>
</evidence>
<evidence type="ECO:0000313" key="3">
    <source>
        <dbReference type="Proteomes" id="UP000827092"/>
    </source>
</evidence>
<dbReference type="AlphaFoldDB" id="A0AAV6TPS2"/>
<sequence>MVDRKTFVCVPSMFHPTSKGETAGICFNVGITILASTSEEKGALMSVCRSLSDADYSSSNRCWCLSAMVDRNSFVCFPSMFHPTSKGETAGYLFQCRHHCILASTSEEKGALMSVCRSLSDADLCILKPMLMFIINDGQSEHFVCFPFMFHPTSNGAGICFNVGVFFCGLIALKSVFFCFFQR</sequence>
<reference evidence="2 3" key="1">
    <citation type="journal article" date="2022" name="Nat. Ecol. Evol.">
        <title>A masculinizing supergene underlies an exaggerated male reproductive morph in a spider.</title>
        <authorList>
            <person name="Hendrickx F."/>
            <person name="De Corte Z."/>
            <person name="Sonet G."/>
            <person name="Van Belleghem S.M."/>
            <person name="Kostlbacher S."/>
            <person name="Vangestel C."/>
        </authorList>
    </citation>
    <scope>NUCLEOTIDE SEQUENCE [LARGE SCALE GENOMIC DNA]</scope>
    <source>
        <strain evidence="2">W744_W776</strain>
    </source>
</reference>